<reference evidence="6" key="1">
    <citation type="submission" date="2022-03" db="EMBL/GenBank/DDBJ databases">
        <authorList>
            <person name="Martin C."/>
        </authorList>
    </citation>
    <scope>NUCLEOTIDE SEQUENCE</scope>
</reference>
<sequence length="209" mass="23629">MIKFVLGFGVLVILFSTANAQYDDIRCKCVCPPQDIVNGTETTGRKVYTKNITEPVDCKCENVVVPLPLKVNEFCPRCQCKWQRRNTTTIKVIVIIIICIVSILFLYMLFLLCLDPLLNRGSRLNAYQEHTNQDGVEEGSRGENYLDDHSVHRVSMNAPPGASATGGTTRPRSQQAIRVAKDIKNQQVRWKGSVEEQRANVYDRHSMLN</sequence>
<evidence type="ECO:0000313" key="7">
    <source>
        <dbReference type="Proteomes" id="UP000749559"/>
    </source>
</evidence>
<keyword evidence="4" id="KW-1133">Transmembrane helix</keyword>
<dbReference type="Pfam" id="PF05434">
    <property type="entry name" value="Tmemb_9"/>
    <property type="match status" value="1"/>
</dbReference>
<organism evidence="6 7">
    <name type="scientific">Owenia fusiformis</name>
    <name type="common">Polychaete worm</name>
    <dbReference type="NCBI Taxonomy" id="6347"/>
    <lineage>
        <taxon>Eukaryota</taxon>
        <taxon>Metazoa</taxon>
        <taxon>Spiralia</taxon>
        <taxon>Lophotrochozoa</taxon>
        <taxon>Annelida</taxon>
        <taxon>Polychaeta</taxon>
        <taxon>Sedentaria</taxon>
        <taxon>Canalipalpata</taxon>
        <taxon>Sabellida</taxon>
        <taxon>Oweniida</taxon>
        <taxon>Oweniidae</taxon>
        <taxon>Owenia</taxon>
    </lineage>
</organism>
<evidence type="ECO:0000256" key="2">
    <source>
        <dbReference type="ARBA" id="ARBA00007264"/>
    </source>
</evidence>
<dbReference type="Proteomes" id="UP000749559">
    <property type="component" value="Unassembled WGS sequence"/>
</dbReference>
<protein>
    <submittedName>
        <fullName evidence="6">Uncharacterized protein</fullName>
    </submittedName>
</protein>
<dbReference type="InterPro" id="IPR008853">
    <property type="entry name" value="TMEM9/TMEM9B"/>
</dbReference>
<comment type="subcellular location">
    <subcellularLocation>
        <location evidence="1">Membrane</location>
    </subcellularLocation>
</comment>
<accession>A0A8J1XJ64</accession>
<evidence type="ECO:0000313" key="6">
    <source>
        <dbReference type="EMBL" id="CAH1799393.1"/>
    </source>
</evidence>
<dbReference type="PANTHER" id="PTHR13064">
    <property type="entry name" value="TRANSMEMBRANE PROTEIN 9 FAMILY MEMBER"/>
    <property type="match status" value="1"/>
</dbReference>
<dbReference type="OrthoDB" id="10059035at2759"/>
<dbReference type="EMBL" id="CAIIXF020000011">
    <property type="protein sequence ID" value="CAH1799393.1"/>
    <property type="molecule type" value="Genomic_DNA"/>
</dbReference>
<dbReference type="PANTHER" id="PTHR13064:SF6">
    <property type="entry name" value="TRANSMEMBRANE PROTEIN 9"/>
    <property type="match status" value="1"/>
</dbReference>
<evidence type="ECO:0000256" key="1">
    <source>
        <dbReference type="ARBA" id="ARBA00004370"/>
    </source>
</evidence>
<name>A0A8J1XJ64_OWEFU</name>
<keyword evidence="5" id="KW-0472">Membrane</keyword>
<proteinExistence type="inferred from homology"/>
<dbReference type="AlphaFoldDB" id="A0A8J1XJ64"/>
<keyword evidence="3" id="KW-0812">Transmembrane</keyword>
<comment type="similarity">
    <text evidence="2">Belongs to the TMEM9 family.</text>
</comment>
<evidence type="ECO:0000256" key="3">
    <source>
        <dbReference type="ARBA" id="ARBA00022692"/>
    </source>
</evidence>
<evidence type="ECO:0000256" key="4">
    <source>
        <dbReference type="ARBA" id="ARBA00022989"/>
    </source>
</evidence>
<dbReference type="GO" id="GO:0005765">
    <property type="term" value="C:lysosomal membrane"/>
    <property type="evidence" value="ECO:0007669"/>
    <property type="project" value="InterPro"/>
</dbReference>
<keyword evidence="7" id="KW-1185">Reference proteome</keyword>
<evidence type="ECO:0000256" key="5">
    <source>
        <dbReference type="ARBA" id="ARBA00023136"/>
    </source>
</evidence>
<gene>
    <name evidence="6" type="ORF">OFUS_LOCUS23405</name>
</gene>
<comment type="caution">
    <text evidence="6">The sequence shown here is derived from an EMBL/GenBank/DDBJ whole genome shotgun (WGS) entry which is preliminary data.</text>
</comment>